<dbReference type="InterPro" id="IPR035368">
    <property type="entry name" value="Nrap_D3"/>
</dbReference>
<dbReference type="InterPro" id="IPR035369">
    <property type="entry name" value="Nrap_D4"/>
</dbReference>
<dbReference type="Gene3D" id="1.10.1410.10">
    <property type="match status" value="1"/>
</dbReference>
<protein>
    <recommendedName>
        <fullName evidence="3">Nucleolar protein 6</fullName>
    </recommendedName>
</protein>
<dbReference type="Pfam" id="PF17406">
    <property type="entry name" value="Nrap_D5"/>
    <property type="match status" value="1"/>
</dbReference>
<evidence type="ECO:0000259" key="12">
    <source>
        <dbReference type="Pfam" id="PF17406"/>
    </source>
</evidence>
<evidence type="ECO:0000256" key="2">
    <source>
        <dbReference type="ARBA" id="ARBA00006674"/>
    </source>
</evidence>
<evidence type="ECO:0000259" key="9">
    <source>
        <dbReference type="Pfam" id="PF17403"/>
    </source>
</evidence>
<comment type="similarity">
    <text evidence="2">Belongs to the NRAP family.</text>
</comment>
<dbReference type="Pfam" id="PF17407">
    <property type="entry name" value="Nrap_D6"/>
    <property type="match status" value="1"/>
</dbReference>
<comment type="function">
    <text evidence="6">Part of the small subunit (SSU) processome, first precursor of the small eukaryotic ribosomal subunit. During the assembly of the SSU processome in the nucleolus, many ribosome biogenesis factors, an RNA chaperone and ribosomal proteins associate with the nascent pre-rRNA and work in concert to generate RNA folding, modifications, rearrangements and cleavage as well as targeted degradation of pre-ribosomal RNA by the RNA exosome.</text>
</comment>
<feature type="domain" description="Nrap protein" evidence="10">
    <location>
        <begin position="1086"/>
        <end position="1176"/>
    </location>
</feature>
<accession>A0A819YB49</accession>
<dbReference type="Pfam" id="PF17405">
    <property type="entry name" value="Nrap_D4"/>
    <property type="match status" value="1"/>
</dbReference>
<dbReference type="SUPFAM" id="SSF50978">
    <property type="entry name" value="WD40 repeat-like"/>
    <property type="match status" value="1"/>
</dbReference>
<dbReference type="Proteomes" id="UP000663851">
    <property type="component" value="Unassembled WGS sequence"/>
</dbReference>
<feature type="region of interest" description="Disordered" evidence="7">
    <location>
        <begin position="672"/>
        <end position="698"/>
    </location>
</feature>
<evidence type="ECO:0000259" key="10">
    <source>
        <dbReference type="Pfam" id="PF17404"/>
    </source>
</evidence>
<dbReference type="InterPro" id="IPR005554">
    <property type="entry name" value="NOL6/Upt22"/>
</dbReference>
<feature type="compositionally biased region" description="Low complexity" evidence="7">
    <location>
        <begin position="681"/>
        <end position="696"/>
    </location>
</feature>
<evidence type="ECO:0000256" key="4">
    <source>
        <dbReference type="ARBA" id="ARBA00022884"/>
    </source>
</evidence>
<comment type="subcellular location">
    <subcellularLocation>
        <location evidence="1">Nucleus</location>
        <location evidence="1">Nucleolus</location>
    </subcellularLocation>
</comment>
<evidence type="ECO:0000256" key="5">
    <source>
        <dbReference type="ARBA" id="ARBA00023242"/>
    </source>
</evidence>
<feature type="region of interest" description="Disordered" evidence="7">
    <location>
        <begin position="713"/>
        <end position="738"/>
    </location>
</feature>
<evidence type="ECO:0000256" key="7">
    <source>
        <dbReference type="SAM" id="MobiDB-lite"/>
    </source>
</evidence>
<feature type="domain" description="Nrap protein" evidence="13">
    <location>
        <begin position="1562"/>
        <end position="1666"/>
    </location>
</feature>
<dbReference type="GO" id="GO:0003723">
    <property type="term" value="F:RNA binding"/>
    <property type="evidence" value="ECO:0007669"/>
    <property type="project" value="UniProtKB-KW"/>
</dbReference>
<dbReference type="InterPro" id="IPR035371">
    <property type="entry name" value="Nrap_D6"/>
</dbReference>
<dbReference type="InterPro" id="IPR036322">
    <property type="entry name" value="WD40_repeat_dom_sf"/>
</dbReference>
<dbReference type="EMBL" id="CAJOBO010000178">
    <property type="protein sequence ID" value="CAF4153416.1"/>
    <property type="molecule type" value="Genomic_DNA"/>
</dbReference>
<dbReference type="Pfam" id="PF17404">
    <property type="entry name" value="Nrap_D3"/>
    <property type="match status" value="1"/>
</dbReference>
<gene>
    <name evidence="14" type="ORF">HFQ381_LOCUS4494</name>
</gene>
<dbReference type="Gene3D" id="3.30.70.3030">
    <property type="match status" value="1"/>
</dbReference>
<evidence type="ECO:0000259" key="13">
    <source>
        <dbReference type="Pfam" id="PF17407"/>
    </source>
</evidence>
<feature type="region of interest" description="Disordered" evidence="7">
    <location>
        <begin position="1"/>
        <end position="24"/>
    </location>
</feature>
<dbReference type="Pfam" id="PF03813">
    <property type="entry name" value="Nrap"/>
    <property type="match status" value="1"/>
</dbReference>
<dbReference type="PANTHER" id="PTHR17972:SF0">
    <property type="entry name" value="NUCLEOLAR PROTEIN 6"/>
    <property type="match status" value="1"/>
</dbReference>
<evidence type="ECO:0000256" key="1">
    <source>
        <dbReference type="ARBA" id="ARBA00004604"/>
    </source>
</evidence>
<dbReference type="Pfam" id="PF17403">
    <property type="entry name" value="Nrap_D2"/>
    <property type="match status" value="1"/>
</dbReference>
<dbReference type="GO" id="GO:0006364">
    <property type="term" value="P:rRNA processing"/>
    <property type="evidence" value="ECO:0007669"/>
    <property type="project" value="TreeGrafter"/>
</dbReference>
<name>A0A819YB49_9BILA</name>
<feature type="domain" description="Nrap protein" evidence="11">
    <location>
        <begin position="1221"/>
        <end position="1411"/>
    </location>
</feature>
<dbReference type="GO" id="GO:0006409">
    <property type="term" value="P:tRNA export from nucleus"/>
    <property type="evidence" value="ECO:0007669"/>
    <property type="project" value="TreeGrafter"/>
</dbReference>
<sequence length="1692" mass="198009">MEVSKRKANGVSPTNGNAHKKKKKTIDTEQDLEIVYFESEINFHSTVTKMKVGIDLFGQNKLTYILDFYVKLILVHALLNEVTLKNNQRTEIDQFIKKITDEIKSIPQGKIRHLSKMSEWLEKFDIKIPLSFSKMSKPFQFIPPTIVETIGSYTYDGLIVKSSNKISTLVDLLVEMPRICIHKKDYLNNEYIEKRATYLCYLAKKLKYSLEFSHLNDTTLNQVVLLVRPNETSSFAIRILLAPEKDYFNEKRLLPTPSNLRWNWFTGNEEVDEPFYSTPNYNTSVLFDCRYRSTSEYLTELFLSSNELCSGLKLFKIWLEQRQLSHGFGSFEGAMPAFLLAYLLHTKKINKQMNSYQVFRILLVALMENDFSSSQCCSLTHEKITEDSFIEDECVLVDHSGLLNVFHSLLRAHYNRLKQEARISLNSFNDPAIDHFQTLFITSMEPIYSMDAIIQISSLDQHDKLLDQKSNRNQLIMDNLNNKHLLLSREVLKLLECGLKERINLLCPLPAFHQTIKTNVILTKFREISKIFQEKFHSTSTHKQNEEYIELLNEKLNQWKIKTIEQIDNIIKQKSEEIKQLHDEYYQEIDKQYSIVNEQIEKKNFSSGLKDQIEYLYIYSQLNSIEKRIRLNTNLFTINQFNEKLRVKFAHYKQLTTETTVVPLKQLFEDKVQSNRKQHLPSPSSKKQSNKNIPNQDQPKKVWTLKPITISSTEIPSSSKDQHKISDNNENSTRLYKLKREPSTPVLIDKNRELYNSKARLTEYIIDSLPLSQTKPQSVPIIIKDDNLALVQSYKLLTANENKQQNPLEQNAQFQIDSKRLLFSLRNFNQTNYSTLMFPECEMKNNCLASSTRRNELIIYNSKMNILIMLKHQEKKRFCERVYLQWPLNLSSNLSDITYCHTSDRYFIATNNNHLYSFNSNLLTISDLGCLSNDLPLNYIHCYHKTIYVVLGNHNLAEYHFDERNFKIIKKRNIDVFNENDILLDITCDKNSLIVLYKNRNNEIYLRSISRKTLDIQLEFLLENKQDTERKSLRIESTRYDGNFIYVNSSQKCLKTIDLTRSKNDKITTIMKQNKPPTNTCLLKDDRLVWPINESVPARTTITFGVIFSDQYDLSVLKGPENGSKEAAAFRKLWTERCELRRFPDGSILESVLWNVDCLRDKRLIWMDVARYLLEIQAGISPTHIEFSYNDQCPSTLLSIPARLFPSYGTGDEQQMFLSRELMELTKQIRTFNNELPLKINNIIGVDETFRYTNVFPPLPASFQTDLHKIRSIEHDKYALIPRSTSRYAPPYSQSLLVVCQLEMNSSNDIGFETLDRIKHSKILYYIQLSKLLREKFHYTSRATADCCYVEKNNYVYRLMVTYHKEIYLIESESGKKNGLERKIKQTNQSKQLRYNTEYLPKINAAIYGVSQQFAQCQLVARLFKRWLSAQLLLHHFDPLNADLLCCYVFLHSAPFAPPKSMLTGFCRVLRLLRDYDWINEPLIINFNHELTNEQIFEMQTQFKADRSNLPPLCLMPSVAFHDNQKPNVPVLKRLMHLAKEALAYLETNNSDSIKFLFRPSLNSYHVIIMLDPLQCPRAYQAVDHVMTEITYTTRKKSIDNDQSIDNNKKLLSIVDYDPAQLFVDELRKSYNDQAEFFHDDFGGFAVGILWKPSKNKKSNQDNIDYVKIIDQWKLLGTGIIKEVRTFPERWC</sequence>
<dbReference type="PANTHER" id="PTHR17972">
    <property type="entry name" value="NUCLEOLAR RNA-ASSOCIATED PROTEIN"/>
    <property type="match status" value="1"/>
</dbReference>
<evidence type="ECO:0000259" key="11">
    <source>
        <dbReference type="Pfam" id="PF17405"/>
    </source>
</evidence>
<comment type="caution">
    <text evidence="14">The sequence shown here is derived from an EMBL/GenBank/DDBJ whole genome shotgun (WGS) entry which is preliminary data.</text>
</comment>
<evidence type="ECO:0000256" key="3">
    <source>
        <dbReference type="ARBA" id="ARBA00016437"/>
    </source>
</evidence>
<keyword evidence="4" id="KW-0694">RNA-binding</keyword>
<evidence type="ECO:0000313" key="14">
    <source>
        <dbReference type="EMBL" id="CAF4153416.1"/>
    </source>
</evidence>
<evidence type="ECO:0000256" key="6">
    <source>
        <dbReference type="ARBA" id="ARBA00035000"/>
    </source>
</evidence>
<feature type="domain" description="Nrap protein" evidence="9">
    <location>
        <begin position="311"/>
        <end position="442"/>
    </location>
</feature>
<keyword evidence="5" id="KW-0539">Nucleus</keyword>
<evidence type="ECO:0000313" key="15">
    <source>
        <dbReference type="Proteomes" id="UP000663851"/>
    </source>
</evidence>
<dbReference type="GO" id="GO:0032545">
    <property type="term" value="C:CURI complex"/>
    <property type="evidence" value="ECO:0007669"/>
    <property type="project" value="TreeGrafter"/>
</dbReference>
<proteinExistence type="inferred from homology"/>
<dbReference type="GO" id="GO:0034456">
    <property type="term" value="C:UTP-C complex"/>
    <property type="evidence" value="ECO:0007669"/>
    <property type="project" value="TreeGrafter"/>
</dbReference>
<dbReference type="InterPro" id="IPR035082">
    <property type="entry name" value="Nrap_D1"/>
</dbReference>
<organism evidence="14 15">
    <name type="scientific">Rotaria socialis</name>
    <dbReference type="NCBI Taxonomy" id="392032"/>
    <lineage>
        <taxon>Eukaryota</taxon>
        <taxon>Metazoa</taxon>
        <taxon>Spiralia</taxon>
        <taxon>Gnathifera</taxon>
        <taxon>Rotifera</taxon>
        <taxon>Eurotatoria</taxon>
        <taxon>Bdelloidea</taxon>
        <taxon>Philodinida</taxon>
        <taxon>Philodinidae</taxon>
        <taxon>Rotaria</taxon>
    </lineage>
</organism>
<feature type="domain" description="Nrap protein" evidence="8">
    <location>
        <begin position="170"/>
        <end position="301"/>
    </location>
</feature>
<dbReference type="InterPro" id="IPR035370">
    <property type="entry name" value="Nrap_D5"/>
</dbReference>
<dbReference type="GO" id="GO:0032040">
    <property type="term" value="C:small-subunit processome"/>
    <property type="evidence" value="ECO:0007669"/>
    <property type="project" value="TreeGrafter"/>
</dbReference>
<feature type="domain" description="Nrap protein" evidence="12">
    <location>
        <begin position="1420"/>
        <end position="1559"/>
    </location>
</feature>
<evidence type="ECO:0000259" key="8">
    <source>
        <dbReference type="Pfam" id="PF03813"/>
    </source>
</evidence>
<dbReference type="InterPro" id="IPR035367">
    <property type="entry name" value="Nrap_D2"/>
</dbReference>
<reference evidence="14" key="1">
    <citation type="submission" date="2021-02" db="EMBL/GenBank/DDBJ databases">
        <authorList>
            <person name="Nowell W R."/>
        </authorList>
    </citation>
    <scope>NUCLEOTIDE SEQUENCE</scope>
</reference>